<dbReference type="Pfam" id="PF19112">
    <property type="entry name" value="VanA_C"/>
    <property type="match status" value="1"/>
</dbReference>
<evidence type="ECO:0000256" key="2">
    <source>
        <dbReference type="ARBA" id="ARBA00022723"/>
    </source>
</evidence>
<dbReference type="EMBL" id="JACHXV010000003">
    <property type="protein sequence ID" value="MBB3173145.1"/>
    <property type="molecule type" value="Genomic_DNA"/>
</dbReference>
<dbReference type="InterPro" id="IPR050584">
    <property type="entry name" value="Cholesterol_7-desaturase"/>
</dbReference>
<reference evidence="7 8" key="1">
    <citation type="submission" date="2020-08" db="EMBL/GenBank/DDBJ databases">
        <title>Genomic Encyclopedia of Type Strains, Phase III (KMG-III): the genomes of soil and plant-associated and newly described type strains.</title>
        <authorList>
            <person name="Whitman W."/>
        </authorList>
    </citation>
    <scope>NUCLEOTIDE SEQUENCE [LARGE SCALE GENOMIC DNA]</scope>
    <source>
        <strain evidence="7 8">CECT 8088</strain>
    </source>
</reference>
<dbReference type="Gene3D" id="2.102.10.10">
    <property type="entry name" value="Rieske [2Fe-2S] iron-sulphur domain"/>
    <property type="match status" value="1"/>
</dbReference>
<dbReference type="SUPFAM" id="SSF50022">
    <property type="entry name" value="ISP domain"/>
    <property type="match status" value="1"/>
</dbReference>
<evidence type="ECO:0000256" key="3">
    <source>
        <dbReference type="ARBA" id="ARBA00023002"/>
    </source>
</evidence>
<keyword evidence="7" id="KW-0223">Dioxygenase</keyword>
<comment type="caution">
    <text evidence="7">The sequence shown here is derived from an EMBL/GenBank/DDBJ whole genome shotgun (WGS) entry which is preliminary data.</text>
</comment>
<dbReference type="AlphaFoldDB" id="A0A839UWV8"/>
<dbReference type="PANTHER" id="PTHR21266">
    <property type="entry name" value="IRON-SULFUR DOMAIN CONTAINING PROTEIN"/>
    <property type="match status" value="1"/>
</dbReference>
<evidence type="ECO:0000313" key="8">
    <source>
        <dbReference type="Proteomes" id="UP000557688"/>
    </source>
</evidence>
<dbReference type="Gene3D" id="3.90.380.10">
    <property type="entry name" value="Naphthalene 1,2-dioxygenase Alpha Subunit, Chain A, domain 1"/>
    <property type="match status" value="1"/>
</dbReference>
<evidence type="ECO:0000313" key="7">
    <source>
        <dbReference type="EMBL" id="MBB3173145.1"/>
    </source>
</evidence>
<accession>A0A839UWV8</accession>
<gene>
    <name evidence="7" type="ORF">FHR90_000963</name>
</gene>
<dbReference type="Proteomes" id="UP000557688">
    <property type="component" value="Unassembled WGS sequence"/>
</dbReference>
<dbReference type="GO" id="GO:0046872">
    <property type="term" value="F:metal ion binding"/>
    <property type="evidence" value="ECO:0007669"/>
    <property type="project" value="UniProtKB-KW"/>
</dbReference>
<keyword evidence="1" id="KW-0001">2Fe-2S</keyword>
<evidence type="ECO:0000259" key="6">
    <source>
        <dbReference type="PROSITE" id="PS51296"/>
    </source>
</evidence>
<sequence>MTGAIEADSPRGCTGCGTRPAVSHGAAARAEGADLRRVRIHPDHWYPLAWSRELKPGRTLAVSFAGEPIVLVRPKDGRVFALEDRCAHRQVKLSAGVVKGCTVQCGYHGWAYDASGKCTDVPYLGKGKLPNGVRAYPCREASGMILVFPGDPELAARTPLPGLGASADPAYKTRRLGRAVDCHYSFMHENLMDMNHQFLHRRQMGQIRPRFLGQRATDDMVEARYSFARTGGKQPLGEAAIFGKRRGEQEALAETDVMTIRTEYPYQTLTIRTNGAKPVMELWIVYVPLDAEQRRHRTFGLLSIQRPPVPLLLDAAWPVLVLFTERIFKEDRDIVEMEQAAHDAQGADWNQEVFPVIRALRHLLRTRGLAPAA</sequence>
<dbReference type="PROSITE" id="PS51296">
    <property type="entry name" value="RIESKE"/>
    <property type="match status" value="1"/>
</dbReference>
<evidence type="ECO:0000256" key="5">
    <source>
        <dbReference type="ARBA" id="ARBA00023014"/>
    </source>
</evidence>
<keyword evidence="4" id="KW-0408">Iron</keyword>
<protein>
    <submittedName>
        <fullName evidence="7">Phenylpropionate dioxygenase-like ring-hydroxylating dioxygenase large terminal subunit</fullName>
    </submittedName>
</protein>
<dbReference type="SUPFAM" id="SSF55961">
    <property type="entry name" value="Bet v1-like"/>
    <property type="match status" value="1"/>
</dbReference>
<name>A0A839UWV8_9PROT</name>
<evidence type="ECO:0000256" key="4">
    <source>
        <dbReference type="ARBA" id="ARBA00023004"/>
    </source>
</evidence>
<organism evidence="7 8">
    <name type="scientific">Endobacter medicaginis</name>
    <dbReference type="NCBI Taxonomy" id="1181271"/>
    <lineage>
        <taxon>Bacteria</taxon>
        <taxon>Pseudomonadati</taxon>
        <taxon>Pseudomonadota</taxon>
        <taxon>Alphaproteobacteria</taxon>
        <taxon>Acetobacterales</taxon>
        <taxon>Acetobacteraceae</taxon>
        <taxon>Endobacter</taxon>
    </lineage>
</organism>
<dbReference type="GO" id="GO:0051537">
    <property type="term" value="F:2 iron, 2 sulfur cluster binding"/>
    <property type="evidence" value="ECO:0007669"/>
    <property type="project" value="UniProtKB-KW"/>
</dbReference>
<keyword evidence="3" id="KW-0560">Oxidoreductase</keyword>
<dbReference type="InterPro" id="IPR044043">
    <property type="entry name" value="VanA_C_cat"/>
</dbReference>
<proteinExistence type="predicted"/>
<evidence type="ECO:0000256" key="1">
    <source>
        <dbReference type="ARBA" id="ARBA00022714"/>
    </source>
</evidence>
<keyword evidence="8" id="KW-1185">Reference proteome</keyword>
<keyword evidence="2" id="KW-0479">Metal-binding</keyword>
<dbReference type="Pfam" id="PF00355">
    <property type="entry name" value="Rieske"/>
    <property type="match status" value="1"/>
</dbReference>
<feature type="domain" description="Rieske" evidence="6">
    <location>
        <begin position="45"/>
        <end position="147"/>
    </location>
</feature>
<dbReference type="GO" id="GO:0051213">
    <property type="term" value="F:dioxygenase activity"/>
    <property type="evidence" value="ECO:0007669"/>
    <property type="project" value="UniProtKB-KW"/>
</dbReference>
<dbReference type="InterPro" id="IPR017941">
    <property type="entry name" value="Rieske_2Fe-2S"/>
</dbReference>
<dbReference type="InterPro" id="IPR036922">
    <property type="entry name" value="Rieske_2Fe-2S_sf"/>
</dbReference>
<dbReference type="CDD" id="cd03469">
    <property type="entry name" value="Rieske_RO_Alpha_N"/>
    <property type="match status" value="1"/>
</dbReference>
<dbReference type="PANTHER" id="PTHR21266:SF60">
    <property type="entry name" value="3-KETOSTEROID-9-ALPHA-MONOOXYGENASE, OXYGENASE COMPONENT"/>
    <property type="match status" value="1"/>
</dbReference>
<dbReference type="RefSeq" id="WP_183274901.1">
    <property type="nucleotide sequence ID" value="NZ_JAPKXM010000062.1"/>
</dbReference>
<keyword evidence="5" id="KW-0411">Iron-sulfur</keyword>